<evidence type="ECO:0000256" key="1">
    <source>
        <dbReference type="SAM" id="MobiDB-lite"/>
    </source>
</evidence>
<feature type="compositionally biased region" description="Basic and acidic residues" evidence="1">
    <location>
        <begin position="210"/>
        <end position="220"/>
    </location>
</feature>
<feature type="region of interest" description="Disordered" evidence="1">
    <location>
        <begin position="746"/>
        <end position="771"/>
    </location>
</feature>
<feature type="compositionally biased region" description="Basic and acidic residues" evidence="1">
    <location>
        <begin position="1402"/>
        <end position="1427"/>
    </location>
</feature>
<name>A0A7S0KS19_MICPS</name>
<feature type="region of interest" description="Disordered" evidence="1">
    <location>
        <begin position="198"/>
        <end position="228"/>
    </location>
</feature>
<dbReference type="Pfam" id="PF04851">
    <property type="entry name" value="ResIII"/>
    <property type="match status" value="1"/>
</dbReference>
<dbReference type="SMART" id="SM00490">
    <property type="entry name" value="HELICc"/>
    <property type="match status" value="1"/>
</dbReference>
<feature type="domain" description="Helicase C-terminal" evidence="2">
    <location>
        <begin position="1076"/>
        <end position="1261"/>
    </location>
</feature>
<dbReference type="InterPro" id="IPR001650">
    <property type="entry name" value="Helicase_C-like"/>
</dbReference>
<feature type="compositionally biased region" description="Gly residues" evidence="1">
    <location>
        <begin position="1447"/>
        <end position="1457"/>
    </location>
</feature>
<evidence type="ECO:0000313" key="3">
    <source>
        <dbReference type="EMBL" id="CAD8590959.1"/>
    </source>
</evidence>
<dbReference type="Pfam" id="PF00271">
    <property type="entry name" value="Helicase_C"/>
    <property type="match status" value="1"/>
</dbReference>
<dbReference type="Gene3D" id="3.40.50.300">
    <property type="entry name" value="P-loop containing nucleotide triphosphate hydrolases"/>
    <property type="match status" value="2"/>
</dbReference>
<dbReference type="GO" id="GO:0003677">
    <property type="term" value="F:DNA binding"/>
    <property type="evidence" value="ECO:0007669"/>
    <property type="project" value="InterPro"/>
</dbReference>
<evidence type="ECO:0000259" key="2">
    <source>
        <dbReference type="PROSITE" id="PS51194"/>
    </source>
</evidence>
<feature type="region of interest" description="Disordered" evidence="1">
    <location>
        <begin position="1288"/>
        <end position="1317"/>
    </location>
</feature>
<feature type="region of interest" description="Disordered" evidence="1">
    <location>
        <begin position="132"/>
        <end position="177"/>
    </location>
</feature>
<sequence>MSDSTSPWRRAGGGQASRDGGNDGRQVPAAVSDTSTGESNDGVPIAQLTGPNPHSTPPAAPPKGRQRYTESVLKKAEEKIRELAGVAETEQHTEAHIDDNLDGAMAQLSDVRDLMPLFEPERMERVRAKLKKRLQEKAAEKAARDAEEAAAEEAAADEGAGVAEESEPVDANAIPDEGQFDPLAALREYDDEIVAMSQSMDPEEGDMEEADNRRHDRDGEPGPTGNDWNANFKTAVHEAGRILFARAFHELDGSIDDAMKMCFSADEEQTKGILEEFDVPDWFNISHEHVMGEALELMMCYLSRVEKRQDMRDYLAEKREGVEEDSPIFVKCEVHKCFMSAAPAGSPFRMKEEDKNDLAAAFGGTEDAWRLANRLYDQAQRDRFFDVLVVLKEHDGRHHIRAIQCKARSDFNSYINIAKYVGYAAAVREMADKVDALVCLDWVANVYACKQAEVGGDFADQHNTGLLRTFLYEDMCRQEANIRLAAEMAKYPFNSQLGEKVPTRPMQQLRECQTEALNKLRCEREKGSNGGSVVAATGSGKSLIAFTDAMRTLYTESGDPLTRRDQIAMVWACPRIFLLEQSAEGFKAHEDRALAEFANRAKEQGTNFEAPKLFYYLVCSKGESFDTPNPNAIRRLNATQLFNTLLKHRSRGDELSRCRFFTTVEGGSSFWYQLTKFIRVSRGLDEPLNNRENPLVNVFIIDEAHEVAGNSAGSYQLTLNIPAKWRVCYSATPFVEWQRGDYLRASEGDDAESDGTPEQAAEGQSVGEKTPEERFPDVYFKKLADLNSSDENESDAEDPADNNVEFIGLSRVQLLSESLQFMPLERAASLPQFQSEDERELIRQLQDVARSLGSEGPSVDNISQALGDRQVVIFATRRDRYRGMCTCQNAAGGECMAHCASRMFPQETSVGERYECNFDFWQKNFIAWDTPVEEMLMPDCVVLGWDKETKVLSIRSDEARGFGCHDFTDFGVQNGSNLIGTPIFSYTFAEAFRSPDNILAKPFLLTYRLKVPPLSSMNDKRHDRLKCIFGIKEHTGRRGRIVTGDPLNKVGLQISFDDVTDSPIAATAQDYATAMTIYRMIERDEASKIMVFCWRNEDCRRCLALFNLLLKQRISEASHNRELAYRLREVRTAHIYATWQRNERTDEMEEHVKKRLLHQFKMGKIEVLFNANYLSTGIDIPCTDAVVLTQKSKGVRQVLQRWGRALRSIATQPSKRGILAIIMSDPEEPDEDKTKRKEFMGFDLALNDDFGGCHADFRNMYRTAECAAHQSNRIIGECDKIKAVRATVRRRAHRDSTDTKKTPTFPPPVETVTPDVERTLRDMFDINVRDLLDDVDSQPSQGSLEHQDSDLVGSLASMGFQDERAGSQSESEGDSEHRSLADIQRDLLSRANDGSAPDADATIERRAAARRPPRADRLTEAAPEERAVPAQPRGQTTRLGAPQGPADAGGGDRGNGGRFKHRSPTMPGNYRKVPAGAQPVAESTRDSLAEPLDDEPVPSPRNRSRGEITPAPAPPATAAVATGGSVGAREDEQPGPAGGEAGGSGPQKVSIFDIPHFRHIFGVRNNAVHEG</sequence>
<dbReference type="GO" id="GO:0005524">
    <property type="term" value="F:ATP binding"/>
    <property type="evidence" value="ECO:0007669"/>
    <property type="project" value="InterPro"/>
</dbReference>
<dbReference type="GO" id="GO:0016887">
    <property type="term" value="F:ATP hydrolysis activity"/>
    <property type="evidence" value="ECO:0007669"/>
    <property type="project" value="TreeGrafter"/>
</dbReference>
<dbReference type="PANTHER" id="PTHR47962">
    <property type="entry name" value="ATP-DEPENDENT HELICASE LHR-RELATED-RELATED"/>
    <property type="match status" value="1"/>
</dbReference>
<protein>
    <recommendedName>
        <fullName evidence="2">Helicase C-terminal domain-containing protein</fullName>
    </recommendedName>
</protein>
<feature type="compositionally biased region" description="Gly residues" evidence="1">
    <location>
        <begin position="1536"/>
        <end position="1545"/>
    </location>
</feature>
<accession>A0A7S0KS19</accession>
<dbReference type="CDD" id="cd18785">
    <property type="entry name" value="SF2_C"/>
    <property type="match status" value="1"/>
</dbReference>
<dbReference type="InterPro" id="IPR052511">
    <property type="entry name" value="ATP-dep_Helicase"/>
</dbReference>
<proteinExistence type="predicted"/>
<dbReference type="PROSITE" id="PS51194">
    <property type="entry name" value="HELICASE_CTER"/>
    <property type="match status" value="1"/>
</dbReference>
<feature type="region of interest" description="Disordered" evidence="1">
    <location>
        <begin position="1389"/>
        <end position="1551"/>
    </location>
</feature>
<dbReference type="EMBL" id="HBEV01010830">
    <property type="protein sequence ID" value="CAD8590959.1"/>
    <property type="molecule type" value="Transcribed_RNA"/>
</dbReference>
<feature type="compositionally biased region" description="Basic and acidic residues" evidence="1">
    <location>
        <begin position="132"/>
        <end position="147"/>
    </location>
</feature>
<dbReference type="SUPFAM" id="SSF52540">
    <property type="entry name" value="P-loop containing nucleoside triphosphate hydrolases"/>
    <property type="match status" value="2"/>
</dbReference>
<dbReference type="InterPro" id="IPR006935">
    <property type="entry name" value="Helicase/UvrB_N"/>
</dbReference>
<gene>
    <name evidence="3" type="ORF">MSP1404_LOCUS8363</name>
</gene>
<dbReference type="InterPro" id="IPR027417">
    <property type="entry name" value="P-loop_NTPase"/>
</dbReference>
<dbReference type="PANTHER" id="PTHR47962:SF5">
    <property type="entry name" value="ATP-DEPENDENT HELICASE LHR-RELATED"/>
    <property type="match status" value="1"/>
</dbReference>
<reference evidence="3" key="1">
    <citation type="submission" date="2021-01" db="EMBL/GenBank/DDBJ databases">
        <authorList>
            <person name="Corre E."/>
            <person name="Pelletier E."/>
            <person name="Niang G."/>
            <person name="Scheremetjew M."/>
            <person name="Finn R."/>
            <person name="Kale V."/>
            <person name="Holt S."/>
            <person name="Cochrane G."/>
            <person name="Meng A."/>
            <person name="Brown T."/>
            <person name="Cohen L."/>
        </authorList>
    </citation>
    <scope>NUCLEOTIDE SEQUENCE</scope>
    <source>
        <strain evidence="3">CCMP494</strain>
    </source>
</reference>
<feature type="region of interest" description="Disordered" evidence="1">
    <location>
        <begin position="1"/>
        <end position="73"/>
    </location>
</feature>
<organism evidence="3">
    <name type="scientific">Micromonas pusilla</name>
    <name type="common">Picoplanktonic green alga</name>
    <name type="synonym">Chromulina pusilla</name>
    <dbReference type="NCBI Taxonomy" id="38833"/>
    <lineage>
        <taxon>Eukaryota</taxon>
        <taxon>Viridiplantae</taxon>
        <taxon>Chlorophyta</taxon>
        <taxon>Mamiellophyceae</taxon>
        <taxon>Mamiellales</taxon>
        <taxon>Mamiellaceae</taxon>
        <taxon>Micromonas</taxon>
    </lineage>
</organism>